<dbReference type="GO" id="GO:0007165">
    <property type="term" value="P:signal transduction"/>
    <property type="evidence" value="ECO:0007669"/>
    <property type="project" value="InterPro"/>
</dbReference>
<feature type="coiled-coil region" evidence="1">
    <location>
        <begin position="6"/>
        <end position="54"/>
    </location>
</feature>
<dbReference type="PANTHER" id="PTHR36508">
    <property type="entry name" value="PROTEIN SLYX"/>
    <property type="match status" value="1"/>
</dbReference>
<evidence type="ECO:0000259" key="2">
    <source>
        <dbReference type="PROSITE" id="PS50017"/>
    </source>
</evidence>
<dbReference type="NCBIfam" id="NF001962">
    <property type="entry name" value="PRK00736.1"/>
    <property type="match status" value="1"/>
</dbReference>
<dbReference type="STRING" id="1365950.SAMN05428963_108178"/>
<dbReference type="PANTHER" id="PTHR36508:SF1">
    <property type="entry name" value="PROTEIN SLYX"/>
    <property type="match status" value="1"/>
</dbReference>
<evidence type="ECO:0000313" key="3">
    <source>
        <dbReference type="EMBL" id="SKA22153.1"/>
    </source>
</evidence>
<dbReference type="PROSITE" id="PS50017">
    <property type="entry name" value="DEATH_DOMAIN"/>
    <property type="match status" value="1"/>
</dbReference>
<keyword evidence="1" id="KW-0175">Coiled coil</keyword>
<proteinExistence type="predicted"/>
<dbReference type="Pfam" id="PF04102">
    <property type="entry name" value="SlyX"/>
    <property type="match status" value="1"/>
</dbReference>
<protein>
    <submittedName>
        <fullName evidence="3">Uncharacterized coiled-coil protein SlyX (Sensitive to lysis X)</fullName>
    </submittedName>
</protein>
<sequence>MSETPIERLEMQIAHQGRTIDELSEQLLKQWAEIDRLSKTVAALVGRLVELEDMAAPRPEVTKPPHW</sequence>
<dbReference type="Proteomes" id="UP000190135">
    <property type="component" value="Unassembled WGS sequence"/>
</dbReference>
<dbReference type="Gene3D" id="1.20.5.300">
    <property type="match status" value="1"/>
</dbReference>
<gene>
    <name evidence="3" type="ORF">SAMN05428963_108178</name>
</gene>
<evidence type="ECO:0000313" key="4">
    <source>
        <dbReference type="Proteomes" id="UP000190135"/>
    </source>
</evidence>
<dbReference type="InterPro" id="IPR007236">
    <property type="entry name" value="SlyX"/>
</dbReference>
<reference evidence="3 4" key="1">
    <citation type="submission" date="2017-02" db="EMBL/GenBank/DDBJ databases">
        <authorList>
            <person name="Peterson S.W."/>
        </authorList>
    </citation>
    <scope>NUCLEOTIDE SEQUENCE [LARGE SCALE GENOMIC DNA]</scope>
    <source>
        <strain evidence="3 4">USBA 369</strain>
    </source>
</reference>
<dbReference type="RefSeq" id="WP_078708894.1">
    <property type="nucleotide sequence ID" value="NZ_FUXL01000008.1"/>
</dbReference>
<dbReference type="OrthoDB" id="9803836at2"/>
<organism evidence="3 4">
    <name type="scientific">Consotaella salsifontis</name>
    <dbReference type="NCBI Taxonomy" id="1365950"/>
    <lineage>
        <taxon>Bacteria</taxon>
        <taxon>Pseudomonadati</taxon>
        <taxon>Pseudomonadota</taxon>
        <taxon>Alphaproteobacteria</taxon>
        <taxon>Hyphomicrobiales</taxon>
        <taxon>Aurantimonadaceae</taxon>
        <taxon>Consotaella</taxon>
    </lineage>
</organism>
<feature type="domain" description="Death" evidence="2">
    <location>
        <begin position="1"/>
        <end position="52"/>
    </location>
</feature>
<name>A0A1T4S1N8_9HYPH</name>
<evidence type="ECO:0000256" key="1">
    <source>
        <dbReference type="SAM" id="Coils"/>
    </source>
</evidence>
<dbReference type="EMBL" id="FUXL01000008">
    <property type="protein sequence ID" value="SKA22153.1"/>
    <property type="molecule type" value="Genomic_DNA"/>
</dbReference>
<dbReference type="AlphaFoldDB" id="A0A1T4S1N8"/>
<dbReference type="InterPro" id="IPR000488">
    <property type="entry name" value="Death_dom"/>
</dbReference>
<accession>A0A1T4S1N8</accession>
<keyword evidence="4" id="KW-1185">Reference proteome</keyword>